<keyword evidence="3" id="KW-0804">Transcription</keyword>
<evidence type="ECO:0000256" key="1">
    <source>
        <dbReference type="ARBA" id="ARBA00023015"/>
    </source>
</evidence>
<dbReference type="AlphaFoldDB" id="A0AAE3DAP8"/>
<protein>
    <submittedName>
        <fullName evidence="5">AraC family transcriptional regulator</fullName>
    </submittedName>
</protein>
<evidence type="ECO:0000313" key="5">
    <source>
        <dbReference type="EMBL" id="MCC2127068.1"/>
    </source>
</evidence>
<dbReference type="InterPro" id="IPR020449">
    <property type="entry name" value="Tscrpt_reg_AraC-type_HTH"/>
</dbReference>
<dbReference type="Pfam" id="PF07883">
    <property type="entry name" value="Cupin_2"/>
    <property type="match status" value="1"/>
</dbReference>
<reference evidence="5 6" key="1">
    <citation type="submission" date="2021-10" db="EMBL/GenBank/DDBJ databases">
        <title>Anaerobic single-cell dispensing facilitates the cultivation of human gut bacteria.</title>
        <authorList>
            <person name="Afrizal A."/>
        </authorList>
    </citation>
    <scope>NUCLEOTIDE SEQUENCE [LARGE SCALE GENOMIC DNA]</scope>
    <source>
        <strain evidence="5 6">CLA-AA-H276</strain>
    </source>
</reference>
<dbReference type="InterPro" id="IPR009057">
    <property type="entry name" value="Homeodomain-like_sf"/>
</dbReference>
<dbReference type="Gene3D" id="1.10.10.60">
    <property type="entry name" value="Homeodomain-like"/>
    <property type="match status" value="2"/>
</dbReference>
<dbReference type="Pfam" id="PF12833">
    <property type="entry name" value="HTH_18"/>
    <property type="match status" value="1"/>
</dbReference>
<evidence type="ECO:0000313" key="6">
    <source>
        <dbReference type="Proteomes" id="UP001198220"/>
    </source>
</evidence>
<keyword evidence="1" id="KW-0805">Transcription regulation</keyword>
<name>A0AAE3DAP8_9FIRM</name>
<dbReference type="InterPro" id="IPR013096">
    <property type="entry name" value="Cupin_2"/>
</dbReference>
<accession>A0AAE3DAP8</accession>
<keyword evidence="2" id="KW-0238">DNA-binding</keyword>
<dbReference type="InterPro" id="IPR011051">
    <property type="entry name" value="RmlC_Cupin_sf"/>
</dbReference>
<dbReference type="EMBL" id="JAJEPS010000014">
    <property type="protein sequence ID" value="MCC2127068.1"/>
    <property type="molecule type" value="Genomic_DNA"/>
</dbReference>
<evidence type="ECO:0000256" key="2">
    <source>
        <dbReference type="ARBA" id="ARBA00023125"/>
    </source>
</evidence>
<evidence type="ECO:0000259" key="4">
    <source>
        <dbReference type="PROSITE" id="PS01124"/>
    </source>
</evidence>
<dbReference type="Gene3D" id="2.60.120.10">
    <property type="entry name" value="Jelly Rolls"/>
    <property type="match status" value="1"/>
</dbReference>
<dbReference type="Proteomes" id="UP001198220">
    <property type="component" value="Unassembled WGS sequence"/>
</dbReference>
<keyword evidence="6" id="KW-1185">Reference proteome</keyword>
<dbReference type="InterPro" id="IPR018060">
    <property type="entry name" value="HTH_AraC"/>
</dbReference>
<dbReference type="PRINTS" id="PR00032">
    <property type="entry name" value="HTHARAC"/>
</dbReference>
<dbReference type="RefSeq" id="WP_308459823.1">
    <property type="nucleotide sequence ID" value="NZ_JAJEPS010000014.1"/>
</dbReference>
<evidence type="ECO:0000256" key="3">
    <source>
        <dbReference type="ARBA" id="ARBA00023163"/>
    </source>
</evidence>
<organism evidence="5 6">
    <name type="scientific">Hominiventricola filiformis</name>
    <dbReference type="NCBI Taxonomy" id="2885352"/>
    <lineage>
        <taxon>Bacteria</taxon>
        <taxon>Bacillati</taxon>
        <taxon>Bacillota</taxon>
        <taxon>Clostridia</taxon>
        <taxon>Lachnospirales</taxon>
        <taxon>Lachnospiraceae</taxon>
        <taxon>Hominiventricola</taxon>
    </lineage>
</organism>
<dbReference type="PROSITE" id="PS01124">
    <property type="entry name" value="HTH_ARAC_FAMILY_2"/>
    <property type="match status" value="1"/>
</dbReference>
<dbReference type="InterPro" id="IPR014710">
    <property type="entry name" value="RmlC-like_jellyroll"/>
</dbReference>
<dbReference type="SUPFAM" id="SSF51182">
    <property type="entry name" value="RmlC-like cupins"/>
    <property type="match status" value="1"/>
</dbReference>
<sequence>MDEKMISDLRMKSGAHWKKIVEKYGSGEKGTVLDFKDFLQGRQAASVTLHGCSVELPVHRQNFIEFIYAYEGRIVTEINGKELVQKKGDILLMNQYVEHRVKPTGNENEALILAALPDFFEKPLEMMKKQSLITDFLANMFRQNSKKPEYLMFHLDDQRALENLVENLTVSLCDEDVCKNSEISQYTMGLIFLYLSEHMDRVAQNSSQSYKSIIINETQKYIELQYRTARLSQIAEDFNLSLPALSKLIKEGTGNTFQELLMKKRFERAAELLIDTNLPVEEIALNVGYENQSYFHRQFKMRYNITPRRYRLVHRRKMGR</sequence>
<dbReference type="GO" id="GO:0043565">
    <property type="term" value="F:sequence-specific DNA binding"/>
    <property type="evidence" value="ECO:0007669"/>
    <property type="project" value="InterPro"/>
</dbReference>
<feature type="domain" description="HTH araC/xylS-type" evidence="4">
    <location>
        <begin position="216"/>
        <end position="313"/>
    </location>
</feature>
<dbReference type="SMART" id="SM00342">
    <property type="entry name" value="HTH_ARAC"/>
    <property type="match status" value="1"/>
</dbReference>
<dbReference type="PANTHER" id="PTHR43280:SF34">
    <property type="entry name" value="ARAC-FAMILY TRANSCRIPTIONAL REGULATOR"/>
    <property type="match status" value="1"/>
</dbReference>
<comment type="caution">
    <text evidence="5">The sequence shown here is derived from an EMBL/GenBank/DDBJ whole genome shotgun (WGS) entry which is preliminary data.</text>
</comment>
<dbReference type="GO" id="GO:0003700">
    <property type="term" value="F:DNA-binding transcription factor activity"/>
    <property type="evidence" value="ECO:0007669"/>
    <property type="project" value="InterPro"/>
</dbReference>
<gene>
    <name evidence="5" type="ORF">LKD36_12910</name>
</gene>
<dbReference type="SUPFAM" id="SSF46689">
    <property type="entry name" value="Homeodomain-like"/>
    <property type="match status" value="1"/>
</dbReference>
<dbReference type="PANTHER" id="PTHR43280">
    <property type="entry name" value="ARAC-FAMILY TRANSCRIPTIONAL REGULATOR"/>
    <property type="match status" value="1"/>
</dbReference>
<proteinExistence type="predicted"/>